<comment type="caution">
    <text evidence="6">The sequence shown here is derived from an EMBL/GenBank/DDBJ whole genome shotgun (WGS) entry which is preliminary data.</text>
</comment>
<dbReference type="PROSITE" id="PS50188">
    <property type="entry name" value="B302_SPRY"/>
    <property type="match status" value="1"/>
</dbReference>
<dbReference type="PANTHER" id="PTHR10598">
    <property type="entry name" value="SET1/ASH2 HISTONE METHYLTRANSFERASE COMPLEX SUBUNIT ASH2"/>
    <property type="match status" value="1"/>
</dbReference>
<dbReference type="CDD" id="cd12872">
    <property type="entry name" value="SPRY_Ash2"/>
    <property type="match status" value="1"/>
</dbReference>
<dbReference type="Gene3D" id="2.60.120.920">
    <property type="match status" value="1"/>
</dbReference>
<feature type="compositionally biased region" description="Basic residues" evidence="4">
    <location>
        <begin position="510"/>
        <end position="521"/>
    </location>
</feature>
<organism evidence="6 7">
    <name type="scientific">Cryptococcus neoformans Tu259-1</name>
    <dbReference type="NCBI Taxonomy" id="1230072"/>
    <lineage>
        <taxon>Eukaryota</taxon>
        <taxon>Fungi</taxon>
        <taxon>Dikarya</taxon>
        <taxon>Basidiomycota</taxon>
        <taxon>Agaricomycotina</taxon>
        <taxon>Tremellomycetes</taxon>
        <taxon>Tremellales</taxon>
        <taxon>Cryptococcaceae</taxon>
        <taxon>Cryptococcus</taxon>
        <taxon>Cryptococcus neoformans species complex</taxon>
    </lineage>
</organism>
<feature type="compositionally biased region" description="Polar residues" evidence="4">
    <location>
        <begin position="496"/>
        <end position="507"/>
    </location>
</feature>
<comment type="similarity">
    <text evidence="3">Belongs to the cclA family.</text>
</comment>
<gene>
    <name evidence="6" type="ORF">C361_00110</name>
</gene>
<keyword evidence="2" id="KW-0539">Nucleus</keyword>
<feature type="region of interest" description="Disordered" evidence="4">
    <location>
        <begin position="1"/>
        <end position="20"/>
    </location>
</feature>
<reference evidence="6 7" key="1">
    <citation type="submission" date="2017-06" db="EMBL/GenBank/DDBJ databases">
        <title>Global population genomics of the pathogenic fungus Cryptococcus neoformans var. grubii.</title>
        <authorList>
            <person name="Cuomo C."/>
            <person name="Litvintseva A."/>
            <person name="Chen Y."/>
            <person name="Young S."/>
            <person name="Zeng Q."/>
            <person name="Chapman S."/>
            <person name="Gujja S."/>
            <person name="Saif S."/>
            <person name="Birren B."/>
        </authorList>
    </citation>
    <scope>NUCLEOTIDE SEQUENCE [LARGE SCALE GENOMIC DNA]</scope>
    <source>
        <strain evidence="6 7">Tu259-1</strain>
    </source>
</reference>
<dbReference type="InterPro" id="IPR043136">
    <property type="entry name" value="B30.2/SPRY_sf"/>
</dbReference>
<protein>
    <submittedName>
        <fullName evidence="6">Compass component bre2</fullName>
    </submittedName>
</protein>
<feature type="region of interest" description="Disordered" evidence="4">
    <location>
        <begin position="486"/>
        <end position="619"/>
    </location>
</feature>
<dbReference type="FunFam" id="2.60.120.920:FF:000071">
    <property type="entry name" value="Compass component bre2"/>
    <property type="match status" value="1"/>
</dbReference>
<feature type="compositionally biased region" description="Polar residues" evidence="4">
    <location>
        <begin position="30"/>
        <end position="41"/>
    </location>
</feature>
<evidence type="ECO:0000256" key="4">
    <source>
        <dbReference type="SAM" id="MobiDB-lite"/>
    </source>
</evidence>
<evidence type="ECO:0000256" key="2">
    <source>
        <dbReference type="ARBA" id="ARBA00023242"/>
    </source>
</evidence>
<feature type="compositionally biased region" description="Basic and acidic residues" evidence="4">
    <location>
        <begin position="555"/>
        <end position="565"/>
    </location>
</feature>
<name>A0A854QM18_CRYNE</name>
<feature type="region of interest" description="Disordered" evidence="4">
    <location>
        <begin position="30"/>
        <end position="61"/>
    </location>
</feature>
<feature type="compositionally biased region" description="Basic and acidic residues" evidence="4">
    <location>
        <begin position="580"/>
        <end position="597"/>
    </location>
</feature>
<dbReference type="GO" id="GO:0000976">
    <property type="term" value="F:transcription cis-regulatory region binding"/>
    <property type="evidence" value="ECO:0007669"/>
    <property type="project" value="TreeGrafter"/>
</dbReference>
<sequence>MSLENRLLSPPLSRSETPALGTVGTALDNATASLPLPNQNFPGEGLAGPGPSTTENHTKKVIREDVERRQYARMGTIMPGTGDGLGIGEECFSWTDIPNVKNFRYHPCALSPTPSPHPVFPFYRTIPYPPPIPPVHLSLLDRSSYLRISPSLLTIYNDRGFRSCRTNVSVREGTWYYEVHIDRGDGVQGARRGTGGEGGNPHVRLGWGRREANLDTPVGCDAYSYAIRDVGGEKVHISRPKPYANKGFKTGDVVGCLITLPRRPSLEDKPTSDPARIKRQRRAFNYKSQAYFESAEYTPSKEMDALIDRDGKLAAAAKVESQAQEANGGDMLKKQMGATTKNTKKGKKRPEKAPEPIARKLEKLSSSSISFFINGESFGEAFTDLYDFTPLPSLYPPVGGHGKKHHTGDEVLHDDGTLGYYPMVSCFGRAKATCNFGPDFAHPLPEGARPMCERYAEFKEEERLQDEKDEVEDAERLRQILEAEKKMLSKVKPRNQKANSATASGENTPKRKKGPAPKRKREGRDGTEMSTPGLESVRGLTATPAPEIPMLETGIEWREGTRERSMSVAASLGDQGWGTVKEEISDEREEKKIKKDEEVEMMQENGENDEDGEFEGINW</sequence>
<dbReference type="InterPro" id="IPR037353">
    <property type="entry name" value="ASH2"/>
</dbReference>
<dbReference type="InterPro" id="IPR001870">
    <property type="entry name" value="B30.2/SPRY"/>
</dbReference>
<dbReference type="InterPro" id="IPR003877">
    <property type="entry name" value="SPRY_dom"/>
</dbReference>
<evidence type="ECO:0000256" key="3">
    <source>
        <dbReference type="ARBA" id="ARBA00038149"/>
    </source>
</evidence>
<dbReference type="Proteomes" id="UP000199727">
    <property type="component" value="Unassembled WGS sequence"/>
</dbReference>
<accession>A0A854QM18</accession>
<evidence type="ECO:0000313" key="7">
    <source>
        <dbReference type="Proteomes" id="UP000199727"/>
    </source>
</evidence>
<dbReference type="AlphaFoldDB" id="A0A854QM18"/>
<evidence type="ECO:0000259" key="5">
    <source>
        <dbReference type="PROSITE" id="PS50188"/>
    </source>
</evidence>
<dbReference type="OrthoDB" id="10266026at2759"/>
<proteinExistence type="inferred from homology"/>
<dbReference type="InterPro" id="IPR013320">
    <property type="entry name" value="ConA-like_dom_sf"/>
</dbReference>
<comment type="subcellular location">
    <subcellularLocation>
        <location evidence="1">Nucleus</location>
    </subcellularLocation>
</comment>
<feature type="domain" description="B30.2/SPRY" evidence="5">
    <location>
        <begin position="115"/>
        <end position="313"/>
    </location>
</feature>
<dbReference type="GO" id="GO:0048188">
    <property type="term" value="C:Set1C/COMPASS complex"/>
    <property type="evidence" value="ECO:0007669"/>
    <property type="project" value="InterPro"/>
</dbReference>
<dbReference type="SUPFAM" id="SSF49899">
    <property type="entry name" value="Concanavalin A-like lectins/glucanases"/>
    <property type="match status" value="1"/>
</dbReference>
<dbReference type="Pfam" id="PF00622">
    <property type="entry name" value="SPRY"/>
    <property type="match status" value="1"/>
</dbReference>
<dbReference type="PANTHER" id="PTHR10598:SF0">
    <property type="entry name" value="SET1_ASH2 HISTONE METHYLTRANSFERASE COMPLEX SUBUNIT ASH2"/>
    <property type="match status" value="1"/>
</dbReference>
<dbReference type="EMBL" id="AMKT01000003">
    <property type="protein sequence ID" value="OXG31224.1"/>
    <property type="molecule type" value="Genomic_DNA"/>
</dbReference>
<evidence type="ECO:0000256" key="1">
    <source>
        <dbReference type="ARBA" id="ARBA00004123"/>
    </source>
</evidence>
<evidence type="ECO:0000313" key="6">
    <source>
        <dbReference type="EMBL" id="OXG31224.1"/>
    </source>
</evidence>
<feature type="compositionally biased region" description="Acidic residues" evidence="4">
    <location>
        <begin position="598"/>
        <end position="619"/>
    </location>
</feature>
<dbReference type="SMART" id="SM00449">
    <property type="entry name" value="SPRY"/>
    <property type="match status" value="1"/>
</dbReference>
<feature type="region of interest" description="Disordered" evidence="4">
    <location>
        <begin position="335"/>
        <end position="355"/>
    </location>
</feature>